<evidence type="ECO:0000313" key="1">
    <source>
        <dbReference type="EMBL" id="MFM1524065.1"/>
    </source>
</evidence>
<dbReference type="EMBL" id="JBFNFH010000001">
    <property type="protein sequence ID" value="MFM1524065.1"/>
    <property type="molecule type" value="Genomic_DNA"/>
</dbReference>
<sequence>MKINFIKVPIFYGYDRPGVELGPDTMIQNNIIDIFEKKVI</sequence>
<comment type="caution">
    <text evidence="1">The sequence shown here is derived from an EMBL/GenBank/DDBJ whole genome shotgun (WGS) entry which is preliminary data.</text>
</comment>
<keyword evidence="2" id="KW-1185">Reference proteome</keyword>
<dbReference type="Proteomes" id="UP001629536">
    <property type="component" value="Unassembled WGS sequence"/>
</dbReference>
<gene>
    <name evidence="1" type="ORF">ABGF40_00065</name>
</gene>
<protein>
    <submittedName>
        <fullName evidence="1">Uncharacterized protein</fullName>
    </submittedName>
</protein>
<evidence type="ECO:0000313" key="2">
    <source>
        <dbReference type="Proteomes" id="UP001629536"/>
    </source>
</evidence>
<proteinExistence type="predicted"/>
<name>A0ABW9F3X0_9FIRM</name>
<organism evidence="1 2">
    <name type="scientific">Helcococcus bovis</name>
    <dbReference type="NCBI Taxonomy" id="3153252"/>
    <lineage>
        <taxon>Bacteria</taxon>
        <taxon>Bacillati</taxon>
        <taxon>Bacillota</taxon>
        <taxon>Tissierellia</taxon>
        <taxon>Tissierellales</taxon>
        <taxon>Peptoniphilaceae</taxon>
        <taxon>Helcococcus</taxon>
    </lineage>
</organism>
<reference evidence="1 2" key="1">
    <citation type="journal article" date="2024" name="Front. Microbiol.">
        <title>Pangenomic and biochemical analyses of Helcococcus ovis reveal widespread tetracycline resistance and a novel bacterial species, Helcococcus bovis.</title>
        <authorList>
            <person name="Cunha F."/>
            <person name="Zhai Y."/>
            <person name="Casaro S."/>
            <person name="Jones K.L."/>
            <person name="Hernandez M."/>
            <person name="Bisinotto R.S."/>
            <person name="Kariyawasam S."/>
            <person name="Brown M.B."/>
            <person name="Phillips A."/>
            <person name="Jeong K.C."/>
            <person name="Galvao K.N."/>
        </authorList>
    </citation>
    <scope>NUCLEOTIDE SEQUENCE [LARGE SCALE GENOMIC DNA]</scope>
    <source>
        <strain evidence="1 2">KG197</strain>
    </source>
</reference>
<accession>A0ABW9F3X0</accession>
<dbReference type="RefSeq" id="WP_408104868.1">
    <property type="nucleotide sequence ID" value="NZ_JBFNFH010000001.1"/>
</dbReference>